<dbReference type="Proteomes" id="UP000053411">
    <property type="component" value="Unassembled WGS sequence"/>
</dbReference>
<protein>
    <submittedName>
        <fullName evidence="2">Uncharacterized protein</fullName>
    </submittedName>
</protein>
<organism evidence="2 3">
    <name type="scientific">Fonsecaea multimorphosa CBS 102226</name>
    <dbReference type="NCBI Taxonomy" id="1442371"/>
    <lineage>
        <taxon>Eukaryota</taxon>
        <taxon>Fungi</taxon>
        <taxon>Dikarya</taxon>
        <taxon>Ascomycota</taxon>
        <taxon>Pezizomycotina</taxon>
        <taxon>Eurotiomycetes</taxon>
        <taxon>Chaetothyriomycetidae</taxon>
        <taxon>Chaetothyriales</taxon>
        <taxon>Herpotrichiellaceae</taxon>
        <taxon>Fonsecaea</taxon>
    </lineage>
</organism>
<sequence length="582" mass="65799">MTESGQSNTFLFVNKSGEDASLSNSKEDRSSAIGRHVQRWRRLNRLQRSQQEGLNDFSNPRPIGTMISFDSVLPQTTHQISREGSPARADAHQNVASEPRRSSSTPVQVPRANFRPGDAVDPFNATSVRLNAEIQAILQYFISFSIPRATERTGTDESYRRHLERVPAIKKVVQGCLSNKMHMLSLLTATAARMEQVSKKSISNRHTARNLMSRAIPHIRRYLQRIPALVVDKQFILDIFYLGVCEWYLEDYDSALTHLRAAGNFINSLDPRLPFDAFVKETIVYNDIFLAAETGRKPLLVRDWDASGLGLQRHKQISRSLSANGPQCRLGRGFLDPRQNDIFTFEMNLVLCNLIPWIDVGRHALQTRTLTLEDSEWVCSKGQAMLHDLLSITIADVDREKPTPSWRAWEECVRLSLITVISLVSTQMSWRSGRINALRVRKMLESHGGSWGSRAHNQVKLWVLVTCMLVASEDCELEDWFLNAAVDAAKDSGLTTYNELHQAMSAYLYSARFQRDILANIARRQNRGGEASSRDPEESAEAMATDTKKVNSDNDDNTRGLRKQTLGTFGFNLSSETGRMLW</sequence>
<dbReference type="PANTHER" id="PTHR37540:SF5">
    <property type="entry name" value="TRANSCRIPTION FACTOR DOMAIN-CONTAINING PROTEIN"/>
    <property type="match status" value="1"/>
</dbReference>
<dbReference type="RefSeq" id="XP_016635555.1">
    <property type="nucleotide sequence ID" value="XM_016773498.1"/>
</dbReference>
<feature type="region of interest" description="Disordered" evidence="1">
    <location>
        <begin position="74"/>
        <end position="118"/>
    </location>
</feature>
<name>A0A0D2K6I6_9EURO</name>
<evidence type="ECO:0000313" key="2">
    <source>
        <dbReference type="EMBL" id="KIY01433.1"/>
    </source>
</evidence>
<feature type="region of interest" description="Disordered" evidence="1">
    <location>
        <begin position="525"/>
        <end position="561"/>
    </location>
</feature>
<dbReference type="AlphaFoldDB" id="A0A0D2K6I6"/>
<feature type="compositionally biased region" description="Basic and acidic residues" evidence="1">
    <location>
        <begin position="546"/>
        <end position="559"/>
    </location>
</feature>
<dbReference type="VEuPathDB" id="FungiDB:Z520_02985"/>
<keyword evidence="3" id="KW-1185">Reference proteome</keyword>
<evidence type="ECO:0000313" key="3">
    <source>
        <dbReference type="Proteomes" id="UP000053411"/>
    </source>
</evidence>
<gene>
    <name evidence="2" type="ORF">Z520_02985</name>
</gene>
<dbReference type="GeneID" id="27708731"/>
<proteinExistence type="predicted"/>
<dbReference type="EMBL" id="KN848065">
    <property type="protein sequence ID" value="KIY01433.1"/>
    <property type="molecule type" value="Genomic_DNA"/>
</dbReference>
<evidence type="ECO:0000256" key="1">
    <source>
        <dbReference type="SAM" id="MobiDB-lite"/>
    </source>
</evidence>
<reference evidence="2 3" key="1">
    <citation type="submission" date="2015-01" db="EMBL/GenBank/DDBJ databases">
        <title>The Genome Sequence of Fonsecaea multimorphosa CBS 102226.</title>
        <authorList>
            <consortium name="The Broad Institute Genomics Platform"/>
            <person name="Cuomo C."/>
            <person name="de Hoog S."/>
            <person name="Gorbushina A."/>
            <person name="Stielow B."/>
            <person name="Teixiera M."/>
            <person name="Abouelleil A."/>
            <person name="Chapman S.B."/>
            <person name="Priest M."/>
            <person name="Young S.K."/>
            <person name="Wortman J."/>
            <person name="Nusbaum C."/>
            <person name="Birren B."/>
        </authorList>
    </citation>
    <scope>NUCLEOTIDE SEQUENCE [LARGE SCALE GENOMIC DNA]</scope>
    <source>
        <strain evidence="2 3">CBS 102226</strain>
    </source>
</reference>
<dbReference type="PANTHER" id="PTHR37540">
    <property type="entry name" value="TRANSCRIPTION FACTOR (ACR-2), PUTATIVE-RELATED-RELATED"/>
    <property type="match status" value="1"/>
</dbReference>
<dbReference type="OrthoDB" id="10334872at2759"/>
<accession>A0A0D2K6I6</accession>